<dbReference type="InterPro" id="IPR049249">
    <property type="entry name" value="DUF6882"/>
</dbReference>
<evidence type="ECO:0000313" key="2">
    <source>
        <dbReference type="Proteomes" id="UP000651852"/>
    </source>
</evidence>
<dbReference type="EMBL" id="JACONW010000002">
    <property type="protein sequence ID" value="MBC3948377.1"/>
    <property type="molecule type" value="Genomic_DNA"/>
</dbReference>
<comment type="caution">
    <text evidence="1">The sequence shown here is derived from an EMBL/GenBank/DDBJ whole genome shotgun (WGS) entry which is preliminary data.</text>
</comment>
<organism evidence="1 2">
    <name type="scientific">Pseudomonas folii</name>
    <dbReference type="NCBI Taxonomy" id="2762593"/>
    <lineage>
        <taxon>Bacteria</taxon>
        <taxon>Pseudomonadati</taxon>
        <taxon>Pseudomonadota</taxon>
        <taxon>Gammaproteobacteria</taxon>
        <taxon>Pseudomonadales</taxon>
        <taxon>Pseudomonadaceae</taxon>
        <taxon>Pseudomonas</taxon>
    </lineage>
</organism>
<dbReference type="Proteomes" id="UP000651852">
    <property type="component" value="Unassembled WGS sequence"/>
</dbReference>
<accession>A0ABR7ATY7</accession>
<dbReference type="Pfam" id="PF21813">
    <property type="entry name" value="DUF6882"/>
    <property type="match status" value="1"/>
</dbReference>
<protein>
    <recommendedName>
        <fullName evidence="3">Phage protein</fullName>
    </recommendedName>
</protein>
<keyword evidence="2" id="KW-1185">Reference proteome</keyword>
<name>A0ABR7ATY7_9PSED</name>
<dbReference type="RefSeq" id="WP_187520170.1">
    <property type="nucleotide sequence ID" value="NZ_JACONW010000002.1"/>
</dbReference>
<gene>
    <name evidence="1" type="ORF">H8S59_01130</name>
</gene>
<reference evidence="1 2" key="1">
    <citation type="submission" date="2020-08" db="EMBL/GenBank/DDBJ databases">
        <title>Putative novel bacterial strains isolated from necrotic wheat leaf tissues caused by Xanthomonas translucens.</title>
        <authorList>
            <person name="Tambong J.T."/>
        </authorList>
    </citation>
    <scope>NUCLEOTIDE SEQUENCE [LARGE SCALE GENOMIC DNA]</scope>
    <source>
        <strain evidence="1 2">DOAB 1069</strain>
    </source>
</reference>
<sequence>MEDNEFALLLEKAMQNLMTKQEALQQKFGLGEMARWWMDQTTATVQFFDENDRLAVEANILNIGSFAPKSDTWKWAWCNPSVEPELRDKALPLKNLRDITGIELFGSEEAFAVEGESMAWELAAIAVHYLNAEGCYRAPTGEEGPNVYLALTNVKHVRHD</sequence>
<proteinExistence type="predicted"/>
<evidence type="ECO:0008006" key="3">
    <source>
        <dbReference type="Google" id="ProtNLM"/>
    </source>
</evidence>
<evidence type="ECO:0000313" key="1">
    <source>
        <dbReference type="EMBL" id="MBC3948377.1"/>
    </source>
</evidence>